<dbReference type="SUPFAM" id="SSF52058">
    <property type="entry name" value="L domain-like"/>
    <property type="match status" value="2"/>
</dbReference>
<dbReference type="SMART" id="SM00365">
    <property type="entry name" value="LRR_SD22"/>
    <property type="match status" value="6"/>
</dbReference>
<evidence type="ECO:0000256" key="1">
    <source>
        <dbReference type="ARBA" id="ARBA00022614"/>
    </source>
</evidence>
<dbReference type="EMBL" id="JAYMGO010000022">
    <property type="protein sequence ID" value="KAL1251601.1"/>
    <property type="molecule type" value="Genomic_DNA"/>
</dbReference>
<dbReference type="PROSITE" id="PS51450">
    <property type="entry name" value="LRR"/>
    <property type="match status" value="3"/>
</dbReference>
<keyword evidence="2" id="KW-0732">Signal</keyword>
<feature type="non-terminal residue" evidence="8">
    <location>
        <position position="1"/>
    </location>
</feature>
<reference evidence="8 9" key="1">
    <citation type="submission" date="2023-09" db="EMBL/GenBank/DDBJ databases">
        <authorList>
            <person name="Wang M."/>
        </authorList>
    </citation>
    <scope>NUCLEOTIDE SEQUENCE [LARGE SCALE GENOMIC DNA]</scope>
    <source>
        <strain evidence="8">GT-2023</strain>
        <tissue evidence="8">Liver</tissue>
    </source>
</reference>
<dbReference type="InterPro" id="IPR007527">
    <property type="entry name" value="Znf_SWIM"/>
</dbReference>
<keyword evidence="1" id="KW-0433">Leucine-rich repeat</keyword>
<evidence type="ECO:0000313" key="9">
    <source>
        <dbReference type="Proteomes" id="UP001558613"/>
    </source>
</evidence>
<evidence type="ECO:0000256" key="4">
    <source>
        <dbReference type="ARBA" id="ARBA00023180"/>
    </source>
</evidence>
<evidence type="ECO:0000313" key="8">
    <source>
        <dbReference type="EMBL" id="KAL1251601.1"/>
    </source>
</evidence>
<keyword evidence="4" id="KW-0325">Glycoprotein</keyword>
<gene>
    <name evidence="8" type="ORF">QQF64_019397</name>
</gene>
<evidence type="ECO:0000256" key="3">
    <source>
        <dbReference type="ARBA" id="ARBA00022737"/>
    </source>
</evidence>
<evidence type="ECO:0000256" key="6">
    <source>
        <dbReference type="SAM" id="MobiDB-lite"/>
    </source>
</evidence>
<organism evidence="8 9">
    <name type="scientific">Cirrhinus molitorella</name>
    <name type="common">mud carp</name>
    <dbReference type="NCBI Taxonomy" id="172907"/>
    <lineage>
        <taxon>Eukaryota</taxon>
        <taxon>Metazoa</taxon>
        <taxon>Chordata</taxon>
        <taxon>Craniata</taxon>
        <taxon>Vertebrata</taxon>
        <taxon>Euteleostomi</taxon>
        <taxon>Actinopterygii</taxon>
        <taxon>Neopterygii</taxon>
        <taxon>Teleostei</taxon>
        <taxon>Ostariophysi</taxon>
        <taxon>Cypriniformes</taxon>
        <taxon>Cyprinidae</taxon>
        <taxon>Labeoninae</taxon>
        <taxon>Labeonini</taxon>
        <taxon>Cirrhinus</taxon>
    </lineage>
</organism>
<feature type="region of interest" description="Disordered" evidence="6">
    <location>
        <begin position="240"/>
        <end position="261"/>
    </location>
</feature>
<name>A0ABR3LFC4_9TELE</name>
<keyword evidence="3" id="KW-0677">Repeat</keyword>
<keyword evidence="9" id="KW-1185">Reference proteome</keyword>
<dbReference type="Pfam" id="PF13855">
    <property type="entry name" value="LRR_8"/>
    <property type="match status" value="6"/>
</dbReference>
<dbReference type="InterPro" id="IPR001611">
    <property type="entry name" value="Leu-rich_rpt"/>
</dbReference>
<comment type="caution">
    <text evidence="8">The sequence shown here is derived from an EMBL/GenBank/DDBJ whole genome shotgun (WGS) entry which is preliminary data.</text>
</comment>
<evidence type="ECO:0000259" key="7">
    <source>
        <dbReference type="PROSITE" id="PS50966"/>
    </source>
</evidence>
<dbReference type="SMART" id="SM00369">
    <property type="entry name" value="LRR_TYP"/>
    <property type="match status" value="11"/>
</dbReference>
<feature type="region of interest" description="Disordered" evidence="6">
    <location>
        <begin position="199"/>
        <end position="222"/>
    </location>
</feature>
<evidence type="ECO:0000256" key="2">
    <source>
        <dbReference type="ARBA" id="ARBA00022729"/>
    </source>
</evidence>
<dbReference type="InterPro" id="IPR050333">
    <property type="entry name" value="SLRP"/>
</dbReference>
<dbReference type="InterPro" id="IPR003591">
    <property type="entry name" value="Leu-rich_rpt_typical-subtyp"/>
</dbReference>
<feature type="compositionally biased region" description="Polar residues" evidence="6">
    <location>
        <begin position="206"/>
        <end position="222"/>
    </location>
</feature>
<dbReference type="PANTHER" id="PTHR45712">
    <property type="entry name" value="AGAP008170-PA"/>
    <property type="match status" value="1"/>
</dbReference>
<dbReference type="SMART" id="SM00364">
    <property type="entry name" value="LRR_BAC"/>
    <property type="match status" value="6"/>
</dbReference>
<sequence length="670" mass="76625">ALFLLNNQISKIHPKAFQNLDKLKILHLSYNLLTQMPENLPTTIQSLRLHDNKISRLPKGAFKGMQDLNVLELSANPIANSGIEPGAFDDMATLYLRIAEAKLTAIPKDLPPSLTELHLDYNKIAKVESEDFLRLKSLQRLWLDFNQIKYVENGSFAPITKVREIHLDNNKLKKVPPGLNNLKYLQNYVWKLQPHLNSTKGEKKNQMSPRGSTEVTEHMQPNASRIISTVREADLNLSPNAQRCCGRNHRGNRSSSSQEKKHFPALGNIVRAEGVPCCWVSSWALAQYHREGNKQTLVFCQDYEYPDLDYDTDDISSPEVPRLSVPQQPDYDVQLMYSSECASECSCPSFSPIAMYCDHRKLKAIPNIPRHIRHLYIQHNDIEEITSKPFVNATSLREINLSYNKLQSSKVNKDVFSILKELVQLHLEHNNLEDIPSPLPKTLKRLHLGFNKISKIPADATRELTKLTVLDLCSNRLTDAGIKGKILSGMKSLMQINMCNNKLKSMPADLPESIQQISLENNSIASIPEGYFKKTPNLLSLRMSHNKLKSIAYNAFNLSKLMELHLGHNQISKPFFVPRTLEHLYLNHNDFKDLNVSLMCPSLDFGNPNMLTYIRLDNNKLRGQVDYYAYRCFPRLIMIFYGNQRKDDEEDSETKKPEKPERPKATRLST</sequence>
<keyword evidence="5" id="KW-0862">Zinc</keyword>
<protein>
    <recommendedName>
        <fullName evidence="7">SWIM-type domain-containing protein</fullName>
    </recommendedName>
</protein>
<dbReference type="InterPro" id="IPR032675">
    <property type="entry name" value="LRR_dom_sf"/>
</dbReference>
<evidence type="ECO:0000256" key="5">
    <source>
        <dbReference type="PROSITE-ProRule" id="PRU00325"/>
    </source>
</evidence>
<keyword evidence="5" id="KW-0479">Metal-binding</keyword>
<dbReference type="InterPro" id="IPR000372">
    <property type="entry name" value="LRRNT"/>
</dbReference>
<accession>A0ABR3LFC4</accession>
<dbReference type="Proteomes" id="UP001558613">
    <property type="component" value="Unassembled WGS sequence"/>
</dbReference>
<dbReference type="PROSITE" id="PS50966">
    <property type="entry name" value="ZF_SWIM"/>
    <property type="match status" value="1"/>
</dbReference>
<dbReference type="Gene3D" id="3.80.10.10">
    <property type="entry name" value="Ribonuclease Inhibitor"/>
    <property type="match status" value="3"/>
</dbReference>
<dbReference type="SMART" id="SM00013">
    <property type="entry name" value="LRRNT"/>
    <property type="match status" value="1"/>
</dbReference>
<keyword evidence="5" id="KW-0863">Zinc-finger</keyword>
<feature type="domain" description="SWIM-type" evidence="7">
    <location>
        <begin position="331"/>
        <end position="359"/>
    </location>
</feature>
<feature type="compositionally biased region" description="Basic and acidic residues" evidence="6">
    <location>
        <begin position="653"/>
        <end position="664"/>
    </location>
</feature>
<dbReference type="PANTHER" id="PTHR45712:SF3">
    <property type="entry name" value="OSTEOMODULIN"/>
    <property type="match status" value="1"/>
</dbReference>
<feature type="region of interest" description="Disordered" evidence="6">
    <location>
        <begin position="645"/>
        <end position="670"/>
    </location>
</feature>
<proteinExistence type="predicted"/>